<protein>
    <recommendedName>
        <fullName evidence="5">C3H1-type domain-containing protein</fullName>
    </recommendedName>
</protein>
<evidence type="ECO:0000256" key="4">
    <source>
        <dbReference type="PROSITE-ProRule" id="PRU00723"/>
    </source>
</evidence>
<organism evidence="6">
    <name type="scientific">Entomoneis paludosa</name>
    <dbReference type="NCBI Taxonomy" id="265537"/>
    <lineage>
        <taxon>Eukaryota</taxon>
        <taxon>Sar</taxon>
        <taxon>Stramenopiles</taxon>
        <taxon>Ochrophyta</taxon>
        <taxon>Bacillariophyta</taxon>
        <taxon>Bacillariophyceae</taxon>
        <taxon>Bacillariophycidae</taxon>
        <taxon>Entomoneidaceae</taxon>
        <taxon>Entomoneis</taxon>
    </lineage>
</organism>
<evidence type="ECO:0000313" key="6">
    <source>
        <dbReference type="EMBL" id="CAD9950344.1"/>
    </source>
</evidence>
<dbReference type="SMART" id="SM00356">
    <property type="entry name" value="ZnF_C3H1"/>
    <property type="match status" value="1"/>
</dbReference>
<dbReference type="SUPFAM" id="SSF90229">
    <property type="entry name" value="CCCH zinc finger"/>
    <property type="match status" value="1"/>
</dbReference>
<dbReference type="Gene3D" id="4.10.1000.10">
    <property type="entry name" value="Zinc finger, CCCH-type"/>
    <property type="match status" value="1"/>
</dbReference>
<dbReference type="AlphaFoldDB" id="A0A7S2Y6E9"/>
<sequence length="428" mass="49378">MAIRERKLTVCRYWLAGKCKRGQQCRFAHKLCPESDEMSMEYKRKEQDSSFFAIHADLFVKNIRPFLTSKELTACARAEPSLHHLFRPFTILDLFGKKKTALTCADFQAIEQRVKRGMTKERVRVERTLAKKRKIQATIFRPIDLPLIRPLVHDFFEKRDVLFECFFAKGNGGAEIFADHIVSYLSLKDMLACAKTGQRLHQLCRTWTIPELLRERQVSITKNERVALGKEAMQTVVKYGGIPRQRPTRLVICSQTECFNAKIYHPAELPEINNLIDRYIGSHGRRQDDPRFFGTATRKPALEQRTGEIENPVLVSAVFQRLRPSDRFSNSEYGLDVTGIINKLVQTEGGGNRLVLQPPPRARNAAGRDSDQPSTLLWWYTRIFGDPFPREKKVLVLTISDRHGSIKQLRFEENRLIDMELTVARSSE</sequence>
<dbReference type="InterPro" id="IPR036855">
    <property type="entry name" value="Znf_CCCH_sf"/>
</dbReference>
<dbReference type="PROSITE" id="PS50103">
    <property type="entry name" value="ZF_C3H1"/>
    <property type="match status" value="1"/>
</dbReference>
<proteinExistence type="predicted"/>
<reference evidence="6" key="1">
    <citation type="submission" date="2021-01" db="EMBL/GenBank/DDBJ databases">
        <authorList>
            <person name="Corre E."/>
            <person name="Pelletier E."/>
            <person name="Niang G."/>
            <person name="Scheremetjew M."/>
            <person name="Finn R."/>
            <person name="Kale V."/>
            <person name="Holt S."/>
            <person name="Cochrane G."/>
            <person name="Meng A."/>
            <person name="Brown T."/>
            <person name="Cohen L."/>
        </authorList>
    </citation>
    <scope>NUCLEOTIDE SEQUENCE</scope>
    <source>
        <strain evidence="6">CCMP125</strain>
    </source>
</reference>
<feature type="domain" description="C3H1-type" evidence="5">
    <location>
        <begin position="5"/>
        <end position="32"/>
    </location>
</feature>
<name>A0A7S2Y6E9_9STRA</name>
<evidence type="ECO:0000256" key="2">
    <source>
        <dbReference type="ARBA" id="ARBA00022771"/>
    </source>
</evidence>
<keyword evidence="2 4" id="KW-0863">Zinc-finger</keyword>
<keyword evidence="3 4" id="KW-0862">Zinc</keyword>
<evidence type="ECO:0000259" key="5">
    <source>
        <dbReference type="PROSITE" id="PS50103"/>
    </source>
</evidence>
<dbReference type="Pfam" id="PF00642">
    <property type="entry name" value="zf-CCCH"/>
    <property type="match status" value="1"/>
</dbReference>
<feature type="zinc finger region" description="C3H1-type" evidence="4">
    <location>
        <begin position="5"/>
        <end position="32"/>
    </location>
</feature>
<keyword evidence="1 4" id="KW-0479">Metal-binding</keyword>
<dbReference type="GO" id="GO:0008270">
    <property type="term" value="F:zinc ion binding"/>
    <property type="evidence" value="ECO:0007669"/>
    <property type="project" value="UniProtKB-KW"/>
</dbReference>
<dbReference type="EMBL" id="HBHT01007525">
    <property type="protein sequence ID" value="CAD9950344.1"/>
    <property type="molecule type" value="Transcribed_RNA"/>
</dbReference>
<evidence type="ECO:0000256" key="1">
    <source>
        <dbReference type="ARBA" id="ARBA00022723"/>
    </source>
</evidence>
<dbReference type="InterPro" id="IPR000571">
    <property type="entry name" value="Znf_CCCH"/>
</dbReference>
<gene>
    <name evidence="6" type="ORF">APAL1065_LOCUS5017</name>
</gene>
<evidence type="ECO:0000256" key="3">
    <source>
        <dbReference type="ARBA" id="ARBA00022833"/>
    </source>
</evidence>
<accession>A0A7S2Y6E9</accession>